<feature type="domain" description="Methyl-accepting transducer" evidence="10">
    <location>
        <begin position="387"/>
        <end position="644"/>
    </location>
</feature>
<dbReference type="InterPro" id="IPR004089">
    <property type="entry name" value="MCPsignal_dom"/>
</dbReference>
<dbReference type="SUPFAM" id="SSF103190">
    <property type="entry name" value="Sensory domain-like"/>
    <property type="match status" value="1"/>
</dbReference>
<protein>
    <submittedName>
        <fullName evidence="12">Methyl-accepting chemotaxis protein McpA</fullName>
    </submittedName>
</protein>
<evidence type="ECO:0000256" key="5">
    <source>
        <dbReference type="ARBA" id="ARBA00023136"/>
    </source>
</evidence>
<dbReference type="Pfam" id="PF00672">
    <property type="entry name" value="HAMP"/>
    <property type="match status" value="1"/>
</dbReference>
<feature type="transmembrane region" description="Helical" evidence="9">
    <location>
        <begin position="289"/>
        <end position="312"/>
    </location>
</feature>
<evidence type="ECO:0000313" key="13">
    <source>
        <dbReference type="Proteomes" id="UP000093954"/>
    </source>
</evidence>
<comment type="subcellular location">
    <subcellularLocation>
        <location evidence="1">Cell membrane</location>
        <topology evidence="1">Multi-pass membrane protein</topology>
    </subcellularLocation>
</comment>
<dbReference type="SUPFAM" id="SSF58104">
    <property type="entry name" value="Methyl-accepting chemotaxis protein (MCP) signaling domain"/>
    <property type="match status" value="1"/>
</dbReference>
<dbReference type="PROSITE" id="PS50111">
    <property type="entry name" value="CHEMOTAXIS_TRANSDUC_2"/>
    <property type="match status" value="1"/>
</dbReference>
<dbReference type="PANTHER" id="PTHR32089:SF112">
    <property type="entry name" value="LYSOZYME-LIKE PROTEIN-RELATED"/>
    <property type="match status" value="1"/>
</dbReference>
<accession>A0A1A6B2B5</accession>
<dbReference type="Gene3D" id="3.30.450.20">
    <property type="entry name" value="PAS domain"/>
    <property type="match status" value="1"/>
</dbReference>
<dbReference type="PATRIC" id="fig|1353534.3.peg.560"/>
<dbReference type="AlphaFoldDB" id="A0A1A6B2B5"/>
<dbReference type="PANTHER" id="PTHR32089">
    <property type="entry name" value="METHYL-ACCEPTING CHEMOTAXIS PROTEIN MCPB"/>
    <property type="match status" value="1"/>
</dbReference>
<reference evidence="12 13" key="1">
    <citation type="journal article" date="2012" name="Front. Microbiol.">
        <title>Draft Genome Sequence of the Virulent Strain 01-B526 of the Fish Pathogen Aeromonas salmonicida.</title>
        <authorList>
            <person name="Charette S.J."/>
            <person name="Brochu F."/>
            <person name="Boyle B."/>
            <person name="Filion G."/>
            <person name="Tanaka K.H."/>
            <person name="Derome N."/>
        </authorList>
    </citation>
    <scope>NUCLEOTIDE SEQUENCE [LARGE SCALE GENOMIC DNA]</scope>
    <source>
        <strain evidence="12 13">P11</strain>
    </source>
</reference>
<evidence type="ECO:0000259" key="11">
    <source>
        <dbReference type="PROSITE" id="PS50885"/>
    </source>
</evidence>
<dbReference type="Proteomes" id="UP000093954">
    <property type="component" value="Unassembled WGS sequence"/>
</dbReference>
<feature type="transmembrane region" description="Helical" evidence="9">
    <location>
        <begin position="15"/>
        <end position="38"/>
    </location>
</feature>
<evidence type="ECO:0000256" key="1">
    <source>
        <dbReference type="ARBA" id="ARBA00004651"/>
    </source>
</evidence>
<keyword evidence="13" id="KW-1185">Reference proteome</keyword>
<sequence length="673" mass="73266">MQDANKLKDSVKFKILAVPAAIIFIVITIIACVSIGIARNKILLQTKTDGMSIANEIGAELERNNNSIDELNNSIDTRIRTLGSFLVNNSDKINNDYLTSIAKQFDVDEINSTDPSGKVIYSNLTSSINFVFDSKTDSYKVLKGNKDISIENIRKSAESNNYYKYGSIRKSDGGIIQIGILANKVQKLTSSLETQNVLENIVKDKSIVYALFVNKNLKIIAHSDKSRVGMTVHDIGSKTAAVDGKTYFSEYKYKGKIPVYDILIPIAKNGITIGAVDVGMSMENVHKTVYTTIAIIIILSLMCFTVAVIILIKISKGITSPLEELVTAAKKIENGDLDSKITVNSKGEIGVLARSFKNMSESLKNTIGSIRENSINIRSMSDDLNTSAEHMTGAANEVANAIQEVAKGTTQQSQDLIFVSNVVDKFEKEFENISGKLSNVNDSSKITRSKADNGKEQVKLLLQSIGDVKTSFEKVTGKIDSLNDSVSKVGNITEVINDISEQTNLLALNAAIEASRAGEAGKGFSVVAEEVRLLAEQSKESTGQIQSLVKSISIETKEVMSTSNKVKNLVENQTVIVDKTINSFEEMTSSIQTIRPLVKDVNESLESTNNSKNDIVGKVEAVTAVSEETSASSEEIAASSEEMLASSESVAKLSEQLEEMVDKFNEQISKFKC</sequence>
<evidence type="ECO:0000256" key="3">
    <source>
        <dbReference type="ARBA" id="ARBA00022692"/>
    </source>
</evidence>
<keyword evidence="3 9" id="KW-0812">Transmembrane</keyword>
<feature type="domain" description="HAMP" evidence="11">
    <location>
        <begin position="316"/>
        <end position="368"/>
    </location>
</feature>
<dbReference type="PROSITE" id="PS50885">
    <property type="entry name" value="HAMP"/>
    <property type="match status" value="1"/>
</dbReference>
<dbReference type="CDD" id="cd11386">
    <property type="entry name" value="MCP_signal"/>
    <property type="match status" value="1"/>
</dbReference>
<dbReference type="Pfam" id="PF00015">
    <property type="entry name" value="MCPsignal"/>
    <property type="match status" value="1"/>
</dbReference>
<evidence type="ECO:0000256" key="7">
    <source>
        <dbReference type="ARBA" id="ARBA00029447"/>
    </source>
</evidence>
<evidence type="ECO:0000256" key="6">
    <source>
        <dbReference type="ARBA" id="ARBA00023224"/>
    </source>
</evidence>
<keyword evidence="5 9" id="KW-0472">Membrane</keyword>
<dbReference type="Pfam" id="PF17203">
    <property type="entry name" value="sCache_3_2"/>
    <property type="match status" value="1"/>
</dbReference>
<name>A0A1A6B2B5_9CLOT</name>
<dbReference type="Gene3D" id="1.10.287.950">
    <property type="entry name" value="Methyl-accepting chemotaxis protein"/>
    <property type="match status" value="1"/>
</dbReference>
<dbReference type="RefSeq" id="WP_065076961.1">
    <property type="nucleotide sequence ID" value="NZ_LROS01000005.1"/>
</dbReference>
<comment type="caution">
    <text evidence="12">The sequence shown here is derived from an EMBL/GenBank/DDBJ whole genome shotgun (WGS) entry which is preliminary data.</text>
</comment>
<evidence type="ECO:0000256" key="2">
    <source>
        <dbReference type="ARBA" id="ARBA00022475"/>
    </source>
</evidence>
<evidence type="ECO:0000259" key="10">
    <source>
        <dbReference type="PROSITE" id="PS50111"/>
    </source>
</evidence>
<keyword evidence="4 9" id="KW-1133">Transmembrane helix</keyword>
<dbReference type="EMBL" id="LROS01000005">
    <property type="protein sequence ID" value="OBR96427.1"/>
    <property type="molecule type" value="Genomic_DNA"/>
</dbReference>
<dbReference type="SMART" id="SM00304">
    <property type="entry name" value="HAMP"/>
    <property type="match status" value="1"/>
</dbReference>
<dbReference type="SMART" id="SM00283">
    <property type="entry name" value="MA"/>
    <property type="match status" value="1"/>
</dbReference>
<keyword evidence="6 8" id="KW-0807">Transducer</keyword>
<dbReference type="Gene3D" id="6.10.340.10">
    <property type="match status" value="1"/>
</dbReference>
<dbReference type="PROSITE" id="PS51257">
    <property type="entry name" value="PROKAR_LIPOPROTEIN"/>
    <property type="match status" value="1"/>
</dbReference>
<dbReference type="InterPro" id="IPR003660">
    <property type="entry name" value="HAMP_dom"/>
</dbReference>
<dbReference type="GO" id="GO:0007165">
    <property type="term" value="P:signal transduction"/>
    <property type="evidence" value="ECO:0007669"/>
    <property type="project" value="UniProtKB-KW"/>
</dbReference>
<evidence type="ECO:0000256" key="4">
    <source>
        <dbReference type="ARBA" id="ARBA00022989"/>
    </source>
</evidence>
<evidence type="ECO:0000256" key="8">
    <source>
        <dbReference type="PROSITE-ProRule" id="PRU00284"/>
    </source>
</evidence>
<dbReference type="InterPro" id="IPR033463">
    <property type="entry name" value="sCache_3"/>
</dbReference>
<gene>
    <name evidence="12" type="primary">mcpA_1</name>
    <name evidence="12" type="ORF">CLRAG_05560</name>
</gene>
<dbReference type="CDD" id="cd06225">
    <property type="entry name" value="HAMP"/>
    <property type="match status" value="1"/>
</dbReference>
<dbReference type="GO" id="GO:0005886">
    <property type="term" value="C:plasma membrane"/>
    <property type="evidence" value="ECO:0007669"/>
    <property type="project" value="UniProtKB-SubCell"/>
</dbReference>
<comment type="similarity">
    <text evidence="7">Belongs to the methyl-accepting chemotaxis (MCP) protein family.</text>
</comment>
<keyword evidence="2" id="KW-1003">Cell membrane</keyword>
<dbReference type="InterPro" id="IPR029151">
    <property type="entry name" value="Sensor-like_sf"/>
</dbReference>
<proteinExistence type="inferred from homology"/>
<evidence type="ECO:0000256" key="9">
    <source>
        <dbReference type="SAM" id="Phobius"/>
    </source>
</evidence>
<evidence type="ECO:0000313" key="12">
    <source>
        <dbReference type="EMBL" id="OBR96427.1"/>
    </source>
</evidence>
<organism evidence="12 13">
    <name type="scientific">Clostridium ragsdalei P11</name>
    <dbReference type="NCBI Taxonomy" id="1353534"/>
    <lineage>
        <taxon>Bacteria</taxon>
        <taxon>Bacillati</taxon>
        <taxon>Bacillota</taxon>
        <taxon>Clostridia</taxon>
        <taxon>Eubacteriales</taxon>
        <taxon>Clostridiaceae</taxon>
        <taxon>Clostridium</taxon>
    </lineage>
</organism>